<evidence type="ECO:0000256" key="4">
    <source>
        <dbReference type="ARBA" id="ARBA00011098"/>
    </source>
</evidence>
<dbReference type="InterPro" id="IPR045135">
    <property type="entry name" value="Rpn7_N"/>
</dbReference>
<dbReference type="Gene3D" id="1.25.40.570">
    <property type="match status" value="1"/>
</dbReference>
<dbReference type="InterPro" id="IPR019585">
    <property type="entry name" value="Rpn7/CSN1"/>
</dbReference>
<dbReference type="PANTHER" id="PTHR14145:SF2">
    <property type="entry name" value="COP9 SIGNALOSOME COMPLEX SUBUNIT 1"/>
    <property type="match status" value="1"/>
</dbReference>
<dbReference type="FunFam" id="1.25.40.570:FF:000022">
    <property type="entry name" value="COP9 signalosome complex subunit 1"/>
    <property type="match status" value="1"/>
</dbReference>
<protein>
    <recommendedName>
        <fullName evidence="8">COP9 signalosome complex subunit 1</fullName>
    </recommendedName>
</protein>
<feature type="region of interest" description="Disordered" evidence="9">
    <location>
        <begin position="455"/>
        <end position="491"/>
    </location>
</feature>
<sequence>MANDSPDQPKYAVTVHDTPKFDLAAYISNYKGRTVFRRLHLIASCSTVLEEEAARLAVIEAKKGKDVRNYQEAVALLKRVAKGKNLDHLLDPVWAAQQEKKNIAETARLEGELKGYKNNLIKESIRMGNEDLGTHYYTIGDLNNAVKAYSRMRDYCTTPAHIASTAFRIIAVAIEQKNWLAVQSQVHKIRNLQMKPDDMTRNQPKTHSAMGLQQMSTGEYREAAMSFLNTDASLGDSYSDVLTSNDVAVYGGLCALASMSRSELQAKVLENTNFRNFLELEPHIRRAIAFFCASKYSQCLEILESYRADYLLDIYLQPLVADIYKKVRTKSIIQYFQPFSKVTLAGMEQMFGSPVAASATANGQAPPQQEFLDEIISLIGDGKLDARIDMEHGVLQAVEHNPRGEAQQAALDMVDGFTREARMKLIRLQVLNAGLEVKPPARKKTWEATDQGDTLWDEGTSALAANASGYPQSGPGGQVSIQAQAHAQKGR</sequence>
<keyword evidence="12" id="KW-1185">Reference proteome</keyword>
<dbReference type="HOGENOM" id="CLU_022348_1_1_1"/>
<evidence type="ECO:0000256" key="6">
    <source>
        <dbReference type="ARBA" id="ARBA00022790"/>
    </source>
</evidence>
<dbReference type="InterPro" id="IPR000717">
    <property type="entry name" value="PCI_dom"/>
</dbReference>
<dbReference type="Proteomes" id="UP000053617">
    <property type="component" value="Unassembled WGS sequence"/>
</dbReference>
<dbReference type="EMBL" id="KN847481">
    <property type="protein sequence ID" value="KIX01559.1"/>
    <property type="molecule type" value="Genomic_DNA"/>
</dbReference>
<evidence type="ECO:0000256" key="8">
    <source>
        <dbReference type="ARBA" id="ARBA00067814"/>
    </source>
</evidence>
<dbReference type="VEuPathDB" id="FungiDB:Z518_09285"/>
<dbReference type="PANTHER" id="PTHR14145">
    <property type="entry name" value="26S PROTESOME SUBUNIT 6"/>
    <property type="match status" value="1"/>
</dbReference>
<comment type="similarity">
    <text evidence="3">Belongs to the CSN1 family.</text>
</comment>
<dbReference type="AlphaFoldDB" id="A0A0D2I6X3"/>
<comment type="subcellular location">
    <subcellularLocation>
        <location evidence="2">Cytoplasm</location>
    </subcellularLocation>
    <subcellularLocation>
        <location evidence="1">Nucleus</location>
    </subcellularLocation>
</comment>
<name>A0A0D2I6X3_9EURO</name>
<gene>
    <name evidence="11" type="ORF">Z518_09285</name>
</gene>
<proteinExistence type="inferred from homology"/>
<dbReference type="OrthoDB" id="422427at2759"/>
<dbReference type="Pfam" id="PF10602">
    <property type="entry name" value="RPN7"/>
    <property type="match status" value="1"/>
</dbReference>
<accession>A0A0D2I6X3</accession>
<dbReference type="GeneID" id="25297356"/>
<dbReference type="InterPro" id="IPR036390">
    <property type="entry name" value="WH_DNA-bd_sf"/>
</dbReference>
<dbReference type="Pfam" id="PF01399">
    <property type="entry name" value="PCI"/>
    <property type="match status" value="1"/>
</dbReference>
<evidence type="ECO:0000256" key="5">
    <source>
        <dbReference type="ARBA" id="ARBA00022490"/>
    </source>
</evidence>
<dbReference type="SUPFAM" id="SSF46785">
    <property type="entry name" value="Winged helix' DNA-binding domain"/>
    <property type="match status" value="1"/>
</dbReference>
<evidence type="ECO:0000313" key="11">
    <source>
        <dbReference type="EMBL" id="KIX01559.1"/>
    </source>
</evidence>
<dbReference type="RefSeq" id="XP_013268695.1">
    <property type="nucleotide sequence ID" value="XM_013413241.1"/>
</dbReference>
<evidence type="ECO:0000256" key="2">
    <source>
        <dbReference type="ARBA" id="ARBA00004496"/>
    </source>
</evidence>
<keyword evidence="5" id="KW-0963">Cytoplasm</keyword>
<evidence type="ECO:0000313" key="12">
    <source>
        <dbReference type="Proteomes" id="UP000053617"/>
    </source>
</evidence>
<evidence type="ECO:0000256" key="7">
    <source>
        <dbReference type="ARBA" id="ARBA00023242"/>
    </source>
</evidence>
<keyword evidence="7" id="KW-0539">Nucleus</keyword>
<evidence type="ECO:0000256" key="1">
    <source>
        <dbReference type="ARBA" id="ARBA00004123"/>
    </source>
</evidence>
<organism evidence="11 12">
    <name type="scientific">Rhinocladiella mackenziei CBS 650.93</name>
    <dbReference type="NCBI Taxonomy" id="1442369"/>
    <lineage>
        <taxon>Eukaryota</taxon>
        <taxon>Fungi</taxon>
        <taxon>Dikarya</taxon>
        <taxon>Ascomycota</taxon>
        <taxon>Pezizomycotina</taxon>
        <taxon>Eurotiomycetes</taxon>
        <taxon>Chaetothyriomycetidae</taxon>
        <taxon>Chaetothyriales</taxon>
        <taxon>Herpotrichiellaceae</taxon>
        <taxon>Rhinocladiella</taxon>
    </lineage>
</organism>
<evidence type="ECO:0000256" key="9">
    <source>
        <dbReference type="SAM" id="MobiDB-lite"/>
    </source>
</evidence>
<dbReference type="SMART" id="SM00088">
    <property type="entry name" value="PINT"/>
    <property type="match status" value="1"/>
</dbReference>
<dbReference type="GO" id="GO:0008180">
    <property type="term" value="C:COP9 signalosome"/>
    <property type="evidence" value="ECO:0007669"/>
    <property type="project" value="UniProtKB-KW"/>
</dbReference>
<dbReference type="STRING" id="1442369.A0A0D2I6X3"/>
<feature type="domain" description="PCI" evidence="10">
    <location>
        <begin position="219"/>
        <end position="402"/>
    </location>
</feature>
<reference evidence="11 12" key="1">
    <citation type="submission" date="2015-01" db="EMBL/GenBank/DDBJ databases">
        <title>The Genome Sequence of Rhinocladiella mackenzie CBS 650.93.</title>
        <authorList>
            <consortium name="The Broad Institute Genomics Platform"/>
            <person name="Cuomo C."/>
            <person name="de Hoog S."/>
            <person name="Gorbushina A."/>
            <person name="Stielow B."/>
            <person name="Teixiera M."/>
            <person name="Abouelleil A."/>
            <person name="Chapman S.B."/>
            <person name="Priest M."/>
            <person name="Young S.K."/>
            <person name="Wortman J."/>
            <person name="Nusbaum C."/>
            <person name="Birren B."/>
        </authorList>
    </citation>
    <scope>NUCLEOTIDE SEQUENCE [LARGE SCALE GENOMIC DNA]</scope>
    <source>
        <strain evidence="11 12">CBS 650.93</strain>
    </source>
</reference>
<dbReference type="GO" id="GO:0005737">
    <property type="term" value="C:cytoplasm"/>
    <property type="evidence" value="ECO:0007669"/>
    <property type="project" value="UniProtKB-SubCell"/>
</dbReference>
<comment type="subunit">
    <text evidence="4">Component of the COP9 signalosome (CSN) complex.</text>
</comment>
<keyword evidence="6" id="KW-0736">Signalosome</keyword>
<evidence type="ECO:0000256" key="3">
    <source>
        <dbReference type="ARBA" id="ARBA00008793"/>
    </source>
</evidence>
<dbReference type="PROSITE" id="PS50250">
    <property type="entry name" value="PCI"/>
    <property type="match status" value="1"/>
</dbReference>
<evidence type="ECO:0000259" key="10">
    <source>
        <dbReference type="PROSITE" id="PS50250"/>
    </source>
</evidence>